<evidence type="ECO:0000313" key="3">
    <source>
        <dbReference type="EMBL" id="MBB5120468.1"/>
    </source>
</evidence>
<organism evidence="3 4">
    <name type="scientific">Streptomyces eurocidicus</name>
    <name type="common">Streptoverticillium eurocidicus</name>
    <dbReference type="NCBI Taxonomy" id="66423"/>
    <lineage>
        <taxon>Bacteria</taxon>
        <taxon>Bacillati</taxon>
        <taxon>Actinomycetota</taxon>
        <taxon>Actinomycetes</taxon>
        <taxon>Kitasatosporales</taxon>
        <taxon>Streptomycetaceae</taxon>
        <taxon>Streptomyces</taxon>
    </lineage>
</organism>
<reference evidence="3 4" key="1">
    <citation type="submission" date="2020-08" db="EMBL/GenBank/DDBJ databases">
        <title>Genomic Encyclopedia of Type Strains, Phase III (KMG-III): the genomes of soil and plant-associated and newly described type strains.</title>
        <authorList>
            <person name="Whitman W."/>
        </authorList>
    </citation>
    <scope>NUCLEOTIDE SEQUENCE [LARGE SCALE GENOMIC DNA]</scope>
    <source>
        <strain evidence="3 4">CECT 3259</strain>
    </source>
</reference>
<feature type="transmembrane region" description="Helical" evidence="2">
    <location>
        <begin position="113"/>
        <end position="131"/>
    </location>
</feature>
<feature type="transmembrane region" description="Helical" evidence="2">
    <location>
        <begin position="182"/>
        <end position="204"/>
    </location>
</feature>
<feature type="region of interest" description="Disordered" evidence="1">
    <location>
        <begin position="1"/>
        <end position="28"/>
    </location>
</feature>
<evidence type="ECO:0000256" key="2">
    <source>
        <dbReference type="SAM" id="Phobius"/>
    </source>
</evidence>
<feature type="compositionally biased region" description="Pro residues" evidence="1">
    <location>
        <begin position="1"/>
        <end position="11"/>
    </location>
</feature>
<proteinExistence type="predicted"/>
<dbReference type="AlphaFoldDB" id="A0A7W8F284"/>
<evidence type="ECO:0000256" key="1">
    <source>
        <dbReference type="SAM" id="MobiDB-lite"/>
    </source>
</evidence>
<keyword evidence="2" id="KW-0812">Transmembrane</keyword>
<dbReference type="EMBL" id="JACHJF010000012">
    <property type="protein sequence ID" value="MBB5120468.1"/>
    <property type="molecule type" value="Genomic_DNA"/>
</dbReference>
<dbReference type="RefSeq" id="WP_311775599.1">
    <property type="nucleotide sequence ID" value="NZ_JACHJF010000012.1"/>
</dbReference>
<dbReference type="Proteomes" id="UP000528608">
    <property type="component" value="Unassembled WGS sequence"/>
</dbReference>
<feature type="transmembrane region" description="Helical" evidence="2">
    <location>
        <begin position="285"/>
        <end position="307"/>
    </location>
</feature>
<sequence>MSIDPPRPSGLPPANGGPRPAGDPPRPYTPLWRRLREDEWPPLGEVLRGRREYMSHWMLLVLLLPFLWWLTVPLLVGYQLARTARRVARRVFPVRPAGHVEDPEVARVQRVRAWVALAMTGVLLAVFGGWQDVPGDVLQKLVFAPWLALLSAAVAVALLFWAARPETRRAMRTELWPAGRSALWYCGAWALVPLLFVAAAEGMGLLPSSANGLSGVLLWVSVMFVCWAPFWWVIFFLCFASGPALRHAFNLAAVHAALPALVTAVLVWVLAFLGLSSGGLPPGPVPLALCAFLGGPVSVTALVWWEIHRLRRQGMRWRG</sequence>
<accession>A0A7W8F284</accession>
<feature type="transmembrane region" description="Helical" evidence="2">
    <location>
        <begin position="251"/>
        <end position="273"/>
    </location>
</feature>
<name>A0A7W8F284_STREU</name>
<evidence type="ECO:0000313" key="4">
    <source>
        <dbReference type="Proteomes" id="UP000528608"/>
    </source>
</evidence>
<feature type="transmembrane region" description="Helical" evidence="2">
    <location>
        <begin position="216"/>
        <end position="239"/>
    </location>
</feature>
<gene>
    <name evidence="3" type="ORF">FHS36_003910</name>
</gene>
<comment type="caution">
    <text evidence="3">The sequence shown here is derived from an EMBL/GenBank/DDBJ whole genome shotgun (WGS) entry which is preliminary data.</text>
</comment>
<feature type="transmembrane region" description="Helical" evidence="2">
    <location>
        <begin position="143"/>
        <end position="162"/>
    </location>
</feature>
<feature type="transmembrane region" description="Helical" evidence="2">
    <location>
        <begin position="57"/>
        <end position="81"/>
    </location>
</feature>
<keyword evidence="2" id="KW-0472">Membrane</keyword>
<keyword evidence="2" id="KW-1133">Transmembrane helix</keyword>
<protein>
    <submittedName>
        <fullName evidence="3">Uncharacterized protein</fullName>
    </submittedName>
</protein>